<sequence length="103" mass="11791">MRCVCIKTPPTHGDGFAVPQMGVVYTVRSVVAVSENRSGMVLLRFFELDNTRWIGERFFDLERSVDFVLTAEPAFRCGYFRPLSETRIDVFRRLLAPTDRVSA</sequence>
<dbReference type="Proteomes" id="UP000078529">
    <property type="component" value="Unassembled WGS sequence"/>
</dbReference>
<evidence type="ECO:0000313" key="1">
    <source>
        <dbReference type="EMBL" id="KTQ96968.1"/>
    </source>
</evidence>
<dbReference type="PATRIC" id="fig|401562.4.peg.1131"/>
<evidence type="ECO:0000313" key="2">
    <source>
        <dbReference type="Proteomes" id="UP000078529"/>
    </source>
</evidence>
<protein>
    <submittedName>
        <fullName evidence="1">Uncharacterized protein</fullName>
    </submittedName>
</protein>
<name>A0A175RBD9_9HYPH</name>
<proteinExistence type="predicted"/>
<organism evidence="1 2">
    <name type="scientific">Aureimonas ureilytica</name>
    <dbReference type="NCBI Taxonomy" id="401562"/>
    <lineage>
        <taxon>Bacteria</taxon>
        <taxon>Pseudomonadati</taxon>
        <taxon>Pseudomonadota</taxon>
        <taxon>Alphaproteobacteria</taxon>
        <taxon>Hyphomicrobiales</taxon>
        <taxon>Aurantimonadaceae</taxon>
        <taxon>Aureimonas</taxon>
    </lineage>
</organism>
<dbReference type="AlphaFoldDB" id="A0A175RBD9"/>
<reference evidence="1 2" key="1">
    <citation type="journal article" date="2016" name="Front. Microbiol.">
        <title>Genomic Resource of Rice Seed Associated Bacteria.</title>
        <authorList>
            <person name="Midha S."/>
            <person name="Bansal K."/>
            <person name="Sharma S."/>
            <person name="Kumar N."/>
            <person name="Patil P.P."/>
            <person name="Chaudhry V."/>
            <person name="Patil P.B."/>
        </authorList>
    </citation>
    <scope>NUCLEOTIDE SEQUENCE [LARGE SCALE GENOMIC DNA]</scope>
    <source>
        <strain evidence="1 2">NS365</strain>
    </source>
</reference>
<accession>A0A175RBD9</accession>
<keyword evidence="2" id="KW-1185">Reference proteome</keyword>
<dbReference type="EMBL" id="LDQA01000163">
    <property type="protein sequence ID" value="KTQ96968.1"/>
    <property type="molecule type" value="Genomic_DNA"/>
</dbReference>
<comment type="caution">
    <text evidence="1">The sequence shown here is derived from an EMBL/GenBank/DDBJ whole genome shotgun (WGS) entry which is preliminary data.</text>
</comment>
<gene>
    <name evidence="1" type="ORF">NS365_23320</name>
</gene>